<sequence length="402" mass="45356">MKKQISIMLAALLLTASLTIPASTKSVSDFTDVSPKAWYYGAVEYAANAGLFSGTSATQFSPNSTMTRGMFITVLGRLHGVEATYGRFDYYNFNDVYQGEYFYPFAVWARDNGIADGDFFYPNKPIAREDMAVFFYRYFQKFGFPLTERESKYASFSDCAKVSPGAQDAMKWATAYGILNGSGGRLDPLSSATRAQVAQIFLNFSRLKSFEKPAENPSPTPTPTPGEDPPWYNYNPTYEKPTGRSAADSNGGYFDYDLANEVMEQINELRKSKGLNELLFHPLVRDWADIRAKESVIRFEHVRPNGEVCLTVGEGLNVENIYKGIGYPAYIRDDTRKMAKAIVDAWYNSTGHRQNMLHDSMDVAAVSCYVVGNNVYAEHLFSKQPLYFFDHTIYDIYGWPRQ</sequence>
<feature type="chain" id="PRO_5043456018" evidence="3">
    <location>
        <begin position="23"/>
        <end position="402"/>
    </location>
</feature>
<dbReference type="InterPro" id="IPR035940">
    <property type="entry name" value="CAP_sf"/>
</dbReference>
<proteinExistence type="predicted"/>
<keyword evidence="1" id="KW-0677">Repeat</keyword>
<gene>
    <name evidence="5" type="ORF">ADH66_07995</name>
    <name evidence="6" type="ORF">I5Q82_18035</name>
</gene>
<protein>
    <submittedName>
        <fullName evidence="6">S-layer homology domain-containing protein</fullName>
    </submittedName>
</protein>
<feature type="domain" description="SLH" evidence="4">
    <location>
        <begin position="90"/>
        <end position="149"/>
    </location>
</feature>
<reference evidence="7" key="2">
    <citation type="submission" date="2017-05" db="EMBL/GenBank/DDBJ databases">
        <title>Improved OligoMM genomes.</title>
        <authorList>
            <person name="Garzetti D."/>
        </authorList>
    </citation>
    <scope>NUCLEOTIDE SEQUENCE [LARGE SCALE GENOMIC DNA]</scope>
    <source>
        <strain evidence="7">KB18</strain>
    </source>
</reference>
<dbReference type="AlphaFoldDB" id="A0A1Z2XQ68"/>
<dbReference type="SUPFAM" id="SSF55797">
    <property type="entry name" value="PR-1-like"/>
    <property type="match status" value="1"/>
</dbReference>
<keyword evidence="3" id="KW-0732">Signal</keyword>
<dbReference type="EMBL" id="CP065321">
    <property type="protein sequence ID" value="QQR29881.1"/>
    <property type="molecule type" value="Genomic_DNA"/>
</dbReference>
<feature type="domain" description="SLH" evidence="4">
    <location>
        <begin position="153"/>
        <end position="215"/>
    </location>
</feature>
<reference evidence="6 8" key="3">
    <citation type="submission" date="2020-11" db="EMBL/GenBank/DDBJ databases">
        <title>Closed and high quality bacterial genomes of the OMM12 community.</title>
        <authorList>
            <person name="Marbouty M."/>
            <person name="Lamy-Besnier Q."/>
            <person name="Debarbieux L."/>
            <person name="Koszul R."/>
        </authorList>
    </citation>
    <scope>NUCLEOTIDE SEQUENCE [LARGE SCALE GENOMIC DNA]</scope>
    <source>
        <strain evidence="6 8">KB18</strain>
    </source>
</reference>
<evidence type="ECO:0000313" key="8">
    <source>
        <dbReference type="Proteomes" id="UP000596035"/>
    </source>
</evidence>
<dbReference type="KEGG" id="amur:ADH66_07995"/>
<dbReference type="InterPro" id="IPR001119">
    <property type="entry name" value="SLH_dom"/>
</dbReference>
<dbReference type="Pfam" id="PF00395">
    <property type="entry name" value="SLH"/>
    <property type="match status" value="2"/>
</dbReference>
<dbReference type="Pfam" id="PF00188">
    <property type="entry name" value="CAP"/>
    <property type="match status" value="1"/>
</dbReference>
<evidence type="ECO:0000313" key="7">
    <source>
        <dbReference type="Proteomes" id="UP000196710"/>
    </source>
</evidence>
<dbReference type="InterPro" id="IPR014044">
    <property type="entry name" value="CAP_dom"/>
</dbReference>
<evidence type="ECO:0000256" key="3">
    <source>
        <dbReference type="SAM" id="SignalP"/>
    </source>
</evidence>
<reference evidence="5" key="1">
    <citation type="journal article" date="2017" name="Genome Announc.">
        <title>High-Quality Whole-Genome Sequences of the Oligo-Mouse-Microbiota Bacterial Community.</title>
        <authorList>
            <person name="Garzetti D."/>
            <person name="Brugiroux S."/>
            <person name="Bunk B."/>
            <person name="Pukall R."/>
            <person name="McCoy K.D."/>
            <person name="Macpherson A.J."/>
            <person name="Stecher B."/>
        </authorList>
    </citation>
    <scope>NUCLEOTIDE SEQUENCE</scope>
    <source>
        <strain evidence="5">KB18</strain>
    </source>
</reference>
<feature type="compositionally biased region" description="Pro residues" evidence="2">
    <location>
        <begin position="216"/>
        <end position="228"/>
    </location>
</feature>
<dbReference type="Proteomes" id="UP000196710">
    <property type="component" value="Chromosome"/>
</dbReference>
<feature type="signal peptide" evidence="3">
    <location>
        <begin position="1"/>
        <end position="22"/>
    </location>
</feature>
<evidence type="ECO:0000313" key="5">
    <source>
        <dbReference type="EMBL" id="ASB40603.1"/>
    </source>
</evidence>
<dbReference type="RefSeq" id="WP_066533703.1">
    <property type="nucleotide sequence ID" value="NZ_CAJTCQ010000003.1"/>
</dbReference>
<dbReference type="PROSITE" id="PS51272">
    <property type="entry name" value="SLH"/>
    <property type="match status" value="3"/>
</dbReference>
<dbReference type="EMBL" id="CP021422">
    <property type="protein sequence ID" value="ASB40603.1"/>
    <property type="molecule type" value="Genomic_DNA"/>
</dbReference>
<dbReference type="Gene3D" id="3.40.33.10">
    <property type="entry name" value="CAP"/>
    <property type="match status" value="1"/>
</dbReference>
<evidence type="ECO:0000256" key="2">
    <source>
        <dbReference type="SAM" id="MobiDB-lite"/>
    </source>
</evidence>
<feature type="domain" description="SLH" evidence="4">
    <location>
        <begin position="26"/>
        <end position="89"/>
    </location>
</feature>
<name>A0A1Z2XQ68_9FIRM</name>
<organism evidence="6 8">
    <name type="scientific">Acutalibacter muris</name>
    <dbReference type="NCBI Taxonomy" id="1796620"/>
    <lineage>
        <taxon>Bacteria</taxon>
        <taxon>Bacillati</taxon>
        <taxon>Bacillota</taxon>
        <taxon>Clostridia</taxon>
        <taxon>Eubacteriales</taxon>
        <taxon>Acutalibacteraceae</taxon>
        <taxon>Acutalibacter</taxon>
    </lineage>
</organism>
<dbReference type="Proteomes" id="UP000596035">
    <property type="component" value="Chromosome"/>
</dbReference>
<dbReference type="CDD" id="cd05379">
    <property type="entry name" value="CAP_bacterial"/>
    <property type="match status" value="1"/>
</dbReference>
<feature type="region of interest" description="Disordered" evidence="2">
    <location>
        <begin position="211"/>
        <end position="246"/>
    </location>
</feature>
<accession>A0A1Z2XQ68</accession>
<evidence type="ECO:0000256" key="1">
    <source>
        <dbReference type="ARBA" id="ARBA00022737"/>
    </source>
</evidence>
<evidence type="ECO:0000313" key="6">
    <source>
        <dbReference type="EMBL" id="QQR29881.1"/>
    </source>
</evidence>
<evidence type="ECO:0000259" key="4">
    <source>
        <dbReference type="PROSITE" id="PS51272"/>
    </source>
</evidence>
<keyword evidence="7" id="KW-1185">Reference proteome</keyword>